<proteinExistence type="predicted"/>
<evidence type="ECO:0000313" key="2">
    <source>
        <dbReference type="EMBL" id="TGB00452.1"/>
    </source>
</evidence>
<evidence type="ECO:0000256" key="1">
    <source>
        <dbReference type="SAM" id="Phobius"/>
    </source>
</evidence>
<name>A0A4Z0GVY9_9BACL</name>
<dbReference type="InterPro" id="IPR021737">
    <property type="entry name" value="Phage_phiKZ_Orf197"/>
</dbReference>
<gene>
    <name evidence="2" type="ORF">E4665_01905</name>
</gene>
<keyword evidence="1" id="KW-1133">Transmembrane helix</keyword>
<comment type="caution">
    <text evidence="2">The sequence shown here is derived from an EMBL/GenBank/DDBJ whole genome shotgun (WGS) entry which is preliminary data.</text>
</comment>
<organism evidence="2 3">
    <name type="scientific">Sporolactobacillus shoreae</name>
    <dbReference type="NCBI Taxonomy" id="1465501"/>
    <lineage>
        <taxon>Bacteria</taxon>
        <taxon>Bacillati</taxon>
        <taxon>Bacillota</taxon>
        <taxon>Bacilli</taxon>
        <taxon>Bacillales</taxon>
        <taxon>Sporolactobacillaceae</taxon>
        <taxon>Sporolactobacillus</taxon>
    </lineage>
</organism>
<dbReference type="EMBL" id="SRJD01000001">
    <property type="protein sequence ID" value="TGB00452.1"/>
    <property type="molecule type" value="Genomic_DNA"/>
</dbReference>
<dbReference type="RefSeq" id="WP_135347096.1">
    <property type="nucleotide sequence ID" value="NZ_SRJD01000001.1"/>
</dbReference>
<keyword evidence="1" id="KW-0812">Transmembrane</keyword>
<dbReference type="AlphaFoldDB" id="A0A4Z0GVY9"/>
<feature type="transmembrane region" description="Helical" evidence="1">
    <location>
        <begin position="265"/>
        <end position="289"/>
    </location>
</feature>
<reference evidence="2 3" key="1">
    <citation type="journal article" date="2015" name="Int. J. Syst. Evol. Microbiol.">
        <title>Sporolactobacillus shoreae sp. nov. and Sporolactobacillus spathodeae sp. nov., two spore-forming lactic acid bacteria isolated from tree barks in Thailand.</title>
        <authorList>
            <person name="Thamacharoensuk T."/>
            <person name="Kitahara M."/>
            <person name="Ohkuma M."/>
            <person name="Thongchul N."/>
            <person name="Tanasupawat S."/>
        </authorList>
    </citation>
    <scope>NUCLEOTIDE SEQUENCE [LARGE SCALE GENOMIC DNA]</scope>
    <source>
        <strain evidence="2 3">BK92</strain>
    </source>
</reference>
<dbReference type="Proteomes" id="UP000298347">
    <property type="component" value="Unassembled WGS sequence"/>
</dbReference>
<feature type="transmembrane region" description="Helical" evidence="1">
    <location>
        <begin position="103"/>
        <end position="124"/>
    </location>
</feature>
<dbReference type="OrthoDB" id="5122730at2"/>
<evidence type="ECO:0000313" key="3">
    <source>
        <dbReference type="Proteomes" id="UP000298347"/>
    </source>
</evidence>
<feature type="transmembrane region" description="Helical" evidence="1">
    <location>
        <begin position="229"/>
        <end position="253"/>
    </location>
</feature>
<protein>
    <submittedName>
        <fullName evidence="2">DUF3307 domain-containing protein</fullName>
    </submittedName>
</protein>
<feature type="transmembrane region" description="Helical" evidence="1">
    <location>
        <begin position="145"/>
        <end position="168"/>
    </location>
</feature>
<keyword evidence="1" id="KW-0472">Membrane</keyword>
<dbReference type="Pfam" id="PF11750">
    <property type="entry name" value="DUF3307"/>
    <property type="match status" value="1"/>
</dbReference>
<accession>A0A4Z0GVY9</accession>
<keyword evidence="3" id="KW-1185">Reference proteome</keyword>
<feature type="transmembrane region" description="Helical" evidence="1">
    <location>
        <begin position="29"/>
        <end position="51"/>
    </location>
</feature>
<sequence length="290" mass="33128">MTVLILILAHLVGDFYLQTDRMAASKQKYLIRHVLIHFVLYFCLLLVLYIWTLSVSRFLFQIALPSLILALSHYAIDTLKIRTTRFISGSQIGQAYLFLSDQILHFTVILLAGATFFYLPLSLFENFVAEMINQKRIPNVSLDDKILFCGIIIILATTFTGHLIRLLVGTIPEHLSLFEGKYTLTNSHGPLDQMKSQKPQPSFEEEFNYVVNKKGDRSRGKIIGYVERLLVIILIVSSSYASIGFIVAAKSIARFKQMDDRQFAEYFLLGTLTSIFFGMIYGFILRLVLF</sequence>